<dbReference type="AlphaFoldDB" id="A0A5J4Z087"/>
<evidence type="ECO:0000313" key="2">
    <source>
        <dbReference type="Proteomes" id="UP000324585"/>
    </source>
</evidence>
<dbReference type="OrthoDB" id="5450at2759"/>
<comment type="caution">
    <text evidence="1">The sequence shown here is derived from an EMBL/GenBank/DDBJ whole genome shotgun (WGS) entry which is preliminary data.</text>
</comment>
<dbReference type="PANTHER" id="PTHR15615:SF108">
    <property type="entry name" value="PROTEIN CNPPD1"/>
    <property type="match status" value="1"/>
</dbReference>
<dbReference type="InterPro" id="IPR036915">
    <property type="entry name" value="Cyclin-like_sf"/>
</dbReference>
<dbReference type="Pfam" id="PF08613">
    <property type="entry name" value="Cyclin"/>
    <property type="match status" value="1"/>
</dbReference>
<gene>
    <name evidence="1" type="ORF">FVE85_0487</name>
</gene>
<dbReference type="InterPro" id="IPR013922">
    <property type="entry name" value="Cyclin_PHO80-like"/>
</dbReference>
<dbReference type="Proteomes" id="UP000324585">
    <property type="component" value="Unassembled WGS sequence"/>
</dbReference>
<dbReference type="PANTHER" id="PTHR15615">
    <property type="match status" value="1"/>
</dbReference>
<dbReference type="Gene3D" id="1.10.472.10">
    <property type="entry name" value="Cyclin-like"/>
    <property type="match status" value="1"/>
</dbReference>
<organism evidence="1 2">
    <name type="scientific">Porphyridium purpureum</name>
    <name type="common">Red alga</name>
    <name type="synonym">Porphyridium cruentum</name>
    <dbReference type="NCBI Taxonomy" id="35688"/>
    <lineage>
        <taxon>Eukaryota</taxon>
        <taxon>Rhodophyta</taxon>
        <taxon>Bangiophyceae</taxon>
        <taxon>Porphyridiales</taxon>
        <taxon>Porphyridiaceae</taxon>
        <taxon>Porphyridium</taxon>
    </lineage>
</organism>
<dbReference type="SUPFAM" id="SSF47954">
    <property type="entry name" value="Cyclin-like"/>
    <property type="match status" value="1"/>
</dbReference>
<dbReference type="GO" id="GO:0019901">
    <property type="term" value="F:protein kinase binding"/>
    <property type="evidence" value="ECO:0007669"/>
    <property type="project" value="InterPro"/>
</dbReference>
<sequence>MSAAFQKMGHEVLFDYGLQTCGRPFGSQQNVHESEALIAVINGILVGRTVFNENIPALKKCSSEFHGLEVPKVLLLDYLHRIEKYAFCSRSCFVVALVYLDWIAMVDCTYRLTAFNVHRLFLTALVLAVKFCEDVFYDNAHFAKVGGITVQELNRMELEFLKALEFRMHVSEDQFAACARSMIEEVSRSTHHSGVEAQLLLAQTGFYGISVAMGFPMHPHTALLDAPLVPDPRTDTYAHRQWYLPQPLLPYAVSTSRSLV</sequence>
<dbReference type="EMBL" id="VRMN01000002">
    <property type="protein sequence ID" value="KAA8496758.1"/>
    <property type="molecule type" value="Genomic_DNA"/>
</dbReference>
<evidence type="ECO:0000313" key="1">
    <source>
        <dbReference type="EMBL" id="KAA8496758.1"/>
    </source>
</evidence>
<protein>
    <submittedName>
        <fullName evidence="1">Cyclin-U4-1</fullName>
    </submittedName>
</protein>
<reference evidence="2" key="1">
    <citation type="journal article" date="2019" name="Nat. Commun.">
        <title>Expansion of phycobilisome linker gene families in mesophilic red algae.</title>
        <authorList>
            <person name="Lee J."/>
            <person name="Kim D."/>
            <person name="Bhattacharya D."/>
            <person name="Yoon H.S."/>
        </authorList>
    </citation>
    <scope>NUCLEOTIDE SEQUENCE [LARGE SCALE GENOMIC DNA]</scope>
    <source>
        <strain evidence="2">CCMP 1328</strain>
    </source>
</reference>
<proteinExistence type="predicted"/>
<keyword evidence="2" id="KW-1185">Reference proteome</keyword>
<dbReference type="CDD" id="cd20558">
    <property type="entry name" value="CYCLIN_ScPCL7-like"/>
    <property type="match status" value="1"/>
</dbReference>
<name>A0A5J4Z087_PORPP</name>
<accession>A0A5J4Z087</accession>